<evidence type="ECO:0000256" key="2">
    <source>
        <dbReference type="ARBA" id="ARBA00022692"/>
    </source>
</evidence>
<feature type="chain" id="PRO_5042557047" evidence="6">
    <location>
        <begin position="24"/>
        <end position="233"/>
    </location>
</feature>
<dbReference type="RefSeq" id="XP_032823848.1">
    <property type="nucleotide sequence ID" value="XM_032967957.1"/>
</dbReference>
<dbReference type="GO" id="GO:0016020">
    <property type="term" value="C:membrane"/>
    <property type="evidence" value="ECO:0007669"/>
    <property type="project" value="UniProtKB-SubCell"/>
</dbReference>
<evidence type="ECO:0000256" key="6">
    <source>
        <dbReference type="SAM" id="SignalP"/>
    </source>
</evidence>
<keyword evidence="4 5" id="KW-0472">Membrane</keyword>
<dbReference type="InterPro" id="IPR019372">
    <property type="entry name" value="LHFPL"/>
</dbReference>
<comment type="subcellular location">
    <subcellularLocation>
        <location evidence="1">Membrane</location>
        <topology evidence="1">Multi-pass membrane protein</topology>
    </subcellularLocation>
</comment>
<reference evidence="8" key="1">
    <citation type="submission" date="2025-08" db="UniProtKB">
        <authorList>
            <consortium name="RefSeq"/>
        </authorList>
    </citation>
    <scope>IDENTIFICATION</scope>
    <source>
        <tissue evidence="8">Sperm</tissue>
    </source>
</reference>
<protein>
    <submittedName>
        <fullName evidence="8">Transmembrane protein 211-like</fullName>
    </submittedName>
</protein>
<feature type="transmembrane region" description="Helical" evidence="5">
    <location>
        <begin position="195"/>
        <end position="215"/>
    </location>
</feature>
<sequence>MLTCVACFWCLLSLALLAACSLGLVSPAWLARTAASAASGGGSGGVAGVGGAGMVSLGLFGYCGGGPTPGSVPLGGPAGGGGSGPGQVATHACSTYGGRGRFGDIPSAAWQVSVVLCGGGCSLLAVSSLLAVLCLVLPEGEGERRACTLAGCAQSAAVIIMGAGLLVFPLGLGCPFARQQCGDSAPFWAGDCQLAWGYTLAIVGVLLAAFLPYFARYVPRDPSPYPTPIPTSL</sequence>
<proteinExistence type="predicted"/>
<dbReference type="Pfam" id="PF10242">
    <property type="entry name" value="L_HMGIC_fpl"/>
    <property type="match status" value="1"/>
</dbReference>
<organism evidence="7 8">
    <name type="scientific">Petromyzon marinus</name>
    <name type="common">Sea lamprey</name>
    <dbReference type="NCBI Taxonomy" id="7757"/>
    <lineage>
        <taxon>Eukaryota</taxon>
        <taxon>Metazoa</taxon>
        <taxon>Chordata</taxon>
        <taxon>Craniata</taxon>
        <taxon>Vertebrata</taxon>
        <taxon>Cyclostomata</taxon>
        <taxon>Hyperoartia</taxon>
        <taxon>Petromyzontiformes</taxon>
        <taxon>Petromyzontidae</taxon>
        <taxon>Petromyzon</taxon>
    </lineage>
</organism>
<keyword evidence="2 5" id="KW-0812">Transmembrane</keyword>
<evidence type="ECO:0000256" key="4">
    <source>
        <dbReference type="ARBA" id="ARBA00023136"/>
    </source>
</evidence>
<dbReference type="PANTHER" id="PTHR12489:SF22">
    <property type="entry name" value="SI:DKEY-35M8.1"/>
    <property type="match status" value="1"/>
</dbReference>
<dbReference type="KEGG" id="pmrn:116950271"/>
<feature type="signal peptide" evidence="6">
    <location>
        <begin position="1"/>
        <end position="23"/>
    </location>
</feature>
<dbReference type="AlphaFoldDB" id="A0AAJ7TW84"/>
<evidence type="ECO:0000313" key="8">
    <source>
        <dbReference type="RefSeq" id="XP_032823848.1"/>
    </source>
</evidence>
<name>A0AAJ7TW84_PETMA</name>
<feature type="transmembrane region" description="Helical" evidence="5">
    <location>
        <begin position="149"/>
        <end position="168"/>
    </location>
</feature>
<keyword evidence="3 5" id="KW-1133">Transmembrane helix</keyword>
<accession>A0AAJ7TW84</accession>
<feature type="transmembrane region" description="Helical" evidence="5">
    <location>
        <begin position="108"/>
        <end position="137"/>
    </location>
</feature>
<dbReference type="PANTHER" id="PTHR12489">
    <property type="entry name" value="LIPOMA HMGIC FUSION PARTNER-LIKE PROTEIN"/>
    <property type="match status" value="1"/>
</dbReference>
<evidence type="ECO:0000313" key="7">
    <source>
        <dbReference type="Proteomes" id="UP001318040"/>
    </source>
</evidence>
<keyword evidence="6" id="KW-0732">Signal</keyword>
<gene>
    <name evidence="8" type="primary">LOC116950271</name>
</gene>
<evidence type="ECO:0000256" key="1">
    <source>
        <dbReference type="ARBA" id="ARBA00004141"/>
    </source>
</evidence>
<dbReference type="Proteomes" id="UP001318040">
    <property type="component" value="Chromosome 38"/>
</dbReference>
<keyword evidence="7" id="KW-1185">Reference proteome</keyword>
<evidence type="ECO:0000256" key="5">
    <source>
        <dbReference type="SAM" id="Phobius"/>
    </source>
</evidence>
<evidence type="ECO:0000256" key="3">
    <source>
        <dbReference type="ARBA" id="ARBA00022989"/>
    </source>
</evidence>